<feature type="domain" description="Tail specific protease" evidence="1">
    <location>
        <begin position="134"/>
        <end position="329"/>
    </location>
</feature>
<dbReference type="Proteomes" id="UP001206572">
    <property type="component" value="Unassembled WGS sequence"/>
</dbReference>
<proteinExistence type="predicted"/>
<dbReference type="PANTHER" id="PTHR11261:SF3">
    <property type="entry name" value="RETINOL-BINDING PROTEIN 3"/>
    <property type="match status" value="1"/>
</dbReference>
<gene>
    <name evidence="2" type="ORF">NX780_20870</name>
</gene>
<dbReference type="PANTHER" id="PTHR11261">
    <property type="entry name" value="INTERPHOTORECEPTOR RETINOID-BINDING PROTEIN"/>
    <property type="match status" value="1"/>
</dbReference>
<evidence type="ECO:0000313" key="3">
    <source>
        <dbReference type="Proteomes" id="UP001206572"/>
    </source>
</evidence>
<reference evidence="2 3" key="1">
    <citation type="submission" date="2022-08" db="EMBL/GenBank/DDBJ databases">
        <title>Reclassification of Massilia species as members of the genera Telluria, Duganella, Pseudoduganella, Mokoshia gen. nov. and Zemynaea gen. nov. using orthogonal and non-orthogonal genome-based approaches.</title>
        <authorList>
            <person name="Bowman J.P."/>
        </authorList>
    </citation>
    <scope>NUCLEOTIDE SEQUENCE [LARGE SCALE GENOMIC DNA]</scope>
    <source>
        <strain evidence="2 3">JCM 31661</strain>
    </source>
</reference>
<evidence type="ECO:0000259" key="1">
    <source>
        <dbReference type="SMART" id="SM00245"/>
    </source>
</evidence>
<dbReference type="Gene3D" id="3.90.226.10">
    <property type="entry name" value="2-enoyl-CoA Hydratase, Chain A, domain 1"/>
    <property type="match status" value="1"/>
</dbReference>
<evidence type="ECO:0000313" key="2">
    <source>
        <dbReference type="EMBL" id="MCS0598800.1"/>
    </source>
</evidence>
<comment type="caution">
    <text evidence="2">The sequence shown here is derived from an EMBL/GenBank/DDBJ whole genome shotgun (WGS) entry which is preliminary data.</text>
</comment>
<dbReference type="SMART" id="SM00245">
    <property type="entry name" value="TSPc"/>
    <property type="match status" value="1"/>
</dbReference>
<dbReference type="CDD" id="cd07563">
    <property type="entry name" value="Peptidase_S41_IRBP"/>
    <property type="match status" value="1"/>
</dbReference>
<dbReference type="SUPFAM" id="SSF52096">
    <property type="entry name" value="ClpP/crotonase"/>
    <property type="match status" value="1"/>
</dbReference>
<name>A0ABT2AS93_9BURK</name>
<dbReference type="RefSeq" id="WP_258829806.1">
    <property type="nucleotide sequence ID" value="NZ_JANUHA010000018.1"/>
</dbReference>
<protein>
    <submittedName>
        <fullName evidence="2">S41 family peptidase</fullName>
    </submittedName>
</protein>
<organism evidence="2 3">
    <name type="scientific">Massilia agri</name>
    <dbReference type="NCBI Taxonomy" id="1886785"/>
    <lineage>
        <taxon>Bacteria</taxon>
        <taxon>Pseudomonadati</taxon>
        <taxon>Pseudomonadota</taxon>
        <taxon>Betaproteobacteria</taxon>
        <taxon>Burkholderiales</taxon>
        <taxon>Oxalobacteraceae</taxon>
        <taxon>Telluria group</taxon>
        <taxon>Massilia</taxon>
    </lineage>
</organism>
<dbReference type="Pfam" id="PF03572">
    <property type="entry name" value="Peptidase_S41"/>
    <property type="match status" value="1"/>
</dbReference>
<keyword evidence="3" id="KW-1185">Reference proteome</keyword>
<dbReference type="Gene3D" id="3.30.750.44">
    <property type="match status" value="1"/>
</dbReference>
<dbReference type="Pfam" id="PF11918">
    <property type="entry name" value="Peptidase_S41_N"/>
    <property type="match status" value="1"/>
</dbReference>
<sequence length="357" mass="40038">MSKKWTDKPSLLAPVVFGAIVLMFLLQGFSSQPEVVLDRATRAETIDKLVAALNDHYVFPDKARQIEAVLKRRQQEGKYDGITSGYRLAGQLAADIRDVARDRHLKVGYHPRLALPDDVVAPPPTSLAQWEERYNFLERMVLRDEASREVKQVHRMKHNIGYMKMTSFPDAFLMRERYAEAMDELADTDGLVVDLRQNGGGDPQAVALLISYFVDGRTRLNDLWDRDTGKTVQHWTEDKLDGKRYGGKKPVIILVGPGTASAGEDFAYTMQALKRAAVVGERTWGGAHPNQAYQLSEHFFAWVPKQRTISPITGTNWEGVGVTPDVAVSEESAFAVARKLIRRRIRDSAPLVAAARH</sequence>
<dbReference type="InterPro" id="IPR029045">
    <property type="entry name" value="ClpP/crotonase-like_dom_sf"/>
</dbReference>
<accession>A0ABT2AS93</accession>
<dbReference type="EMBL" id="JANUHA010000018">
    <property type="protein sequence ID" value="MCS0598800.1"/>
    <property type="molecule type" value="Genomic_DNA"/>
</dbReference>
<dbReference type="InterPro" id="IPR005151">
    <property type="entry name" value="Tail-specific_protease"/>
</dbReference>